<dbReference type="InterPro" id="IPR009057">
    <property type="entry name" value="Homeodomain-like_sf"/>
</dbReference>
<proteinExistence type="predicted"/>
<dbReference type="SUPFAM" id="SSF48498">
    <property type="entry name" value="Tetracyclin repressor-like, C-terminal domain"/>
    <property type="match status" value="1"/>
</dbReference>
<accession>A0ABY4FU68</accession>
<evidence type="ECO:0000256" key="5">
    <source>
        <dbReference type="PROSITE-ProRule" id="PRU00335"/>
    </source>
</evidence>
<dbReference type="InterPro" id="IPR036271">
    <property type="entry name" value="Tet_transcr_reg_TetR-rel_C_sf"/>
</dbReference>
<name>A0ABY4FU68_9MICO</name>
<dbReference type="Proteomes" id="UP000831775">
    <property type="component" value="Chromosome"/>
</dbReference>
<dbReference type="PANTHER" id="PTHR30055">
    <property type="entry name" value="HTH-TYPE TRANSCRIPTIONAL REGULATOR RUTR"/>
    <property type="match status" value="1"/>
</dbReference>
<sequence length="202" mass="22560">MPKIVDHDLRREEVSDAVLQLIAREGIGAVTLRAVARESGWSTGVIGHYFANRHAMLIAALRRAAYLQATQFKMTRQEGGTALEQLRRALISVLPLDERRVALTRIFLFFYAEGAQDEASRDEIAEYLENWRRIVERILSRAVEQGELSEDIDTVAKAAQLVACADAISSHAILDPQILKLVQDRPDIAFDGLLNTAIIPQL</sequence>
<evidence type="ECO:0000313" key="8">
    <source>
        <dbReference type="Proteomes" id="UP000831775"/>
    </source>
</evidence>
<dbReference type="EMBL" id="CP095043">
    <property type="protein sequence ID" value="UOQ59820.1"/>
    <property type="molecule type" value="Genomic_DNA"/>
</dbReference>
<keyword evidence="2" id="KW-0805">Transcription regulation</keyword>
<keyword evidence="3 5" id="KW-0238">DNA-binding</keyword>
<dbReference type="Pfam" id="PF13977">
    <property type="entry name" value="TetR_C_6"/>
    <property type="match status" value="1"/>
</dbReference>
<gene>
    <name evidence="7" type="ORF">MUN76_12310</name>
</gene>
<feature type="DNA-binding region" description="H-T-H motif" evidence="5">
    <location>
        <begin position="31"/>
        <end position="50"/>
    </location>
</feature>
<dbReference type="SUPFAM" id="SSF46689">
    <property type="entry name" value="Homeodomain-like"/>
    <property type="match status" value="1"/>
</dbReference>
<organism evidence="7 8">
    <name type="scientific">Leucobacter rhizosphaerae</name>
    <dbReference type="NCBI Taxonomy" id="2932245"/>
    <lineage>
        <taxon>Bacteria</taxon>
        <taxon>Bacillati</taxon>
        <taxon>Actinomycetota</taxon>
        <taxon>Actinomycetes</taxon>
        <taxon>Micrococcales</taxon>
        <taxon>Microbacteriaceae</taxon>
        <taxon>Leucobacter</taxon>
    </lineage>
</organism>
<evidence type="ECO:0000256" key="4">
    <source>
        <dbReference type="ARBA" id="ARBA00023163"/>
    </source>
</evidence>
<keyword evidence="1" id="KW-0678">Repressor</keyword>
<keyword evidence="4" id="KW-0804">Transcription</keyword>
<evidence type="ECO:0000256" key="1">
    <source>
        <dbReference type="ARBA" id="ARBA00022491"/>
    </source>
</evidence>
<keyword evidence="8" id="KW-1185">Reference proteome</keyword>
<dbReference type="RefSeq" id="WP_244685037.1">
    <property type="nucleotide sequence ID" value="NZ_CP095043.1"/>
</dbReference>
<dbReference type="PANTHER" id="PTHR30055:SF234">
    <property type="entry name" value="HTH-TYPE TRANSCRIPTIONAL REGULATOR BETI"/>
    <property type="match status" value="1"/>
</dbReference>
<protein>
    <submittedName>
        <fullName evidence="7">TetR family transcriptional regulator C-terminal domain-containing protein</fullName>
    </submittedName>
</protein>
<evidence type="ECO:0000256" key="3">
    <source>
        <dbReference type="ARBA" id="ARBA00023125"/>
    </source>
</evidence>
<dbReference type="InterPro" id="IPR001647">
    <property type="entry name" value="HTH_TetR"/>
</dbReference>
<feature type="domain" description="HTH tetR-type" evidence="6">
    <location>
        <begin position="8"/>
        <end position="68"/>
    </location>
</feature>
<evidence type="ECO:0000256" key="2">
    <source>
        <dbReference type="ARBA" id="ARBA00023015"/>
    </source>
</evidence>
<dbReference type="PROSITE" id="PS50977">
    <property type="entry name" value="HTH_TETR_2"/>
    <property type="match status" value="1"/>
</dbReference>
<evidence type="ECO:0000259" key="6">
    <source>
        <dbReference type="PROSITE" id="PS50977"/>
    </source>
</evidence>
<reference evidence="7 8" key="1">
    <citation type="submission" date="2022-04" db="EMBL/GenBank/DDBJ databases">
        <title>Leucobacter sp. isolated from rhizosphere of onion.</title>
        <authorList>
            <person name="Won M."/>
            <person name="Lee C.-M."/>
            <person name="Woen H.-Y."/>
            <person name="Kwon S.-W."/>
        </authorList>
    </citation>
    <scope>NUCLEOTIDE SEQUENCE [LARGE SCALE GENOMIC DNA]</scope>
    <source>
        <strain evidence="7 8">H25R-14</strain>
    </source>
</reference>
<dbReference type="InterPro" id="IPR039538">
    <property type="entry name" value="BetI_C"/>
</dbReference>
<dbReference type="Gene3D" id="1.10.357.10">
    <property type="entry name" value="Tetracycline Repressor, domain 2"/>
    <property type="match status" value="1"/>
</dbReference>
<evidence type="ECO:0000313" key="7">
    <source>
        <dbReference type="EMBL" id="UOQ59820.1"/>
    </source>
</evidence>
<dbReference type="Pfam" id="PF00440">
    <property type="entry name" value="TetR_N"/>
    <property type="match status" value="1"/>
</dbReference>
<dbReference type="InterPro" id="IPR050109">
    <property type="entry name" value="HTH-type_TetR-like_transc_reg"/>
</dbReference>